<feature type="transmembrane region" description="Helical" evidence="2">
    <location>
        <begin position="255"/>
        <end position="275"/>
    </location>
</feature>
<feature type="transmembrane region" description="Helical" evidence="2">
    <location>
        <begin position="42"/>
        <end position="63"/>
    </location>
</feature>
<feature type="transmembrane region" description="Helical" evidence="2">
    <location>
        <begin position="133"/>
        <end position="156"/>
    </location>
</feature>
<feature type="transmembrane region" description="Helical" evidence="2">
    <location>
        <begin position="209"/>
        <end position="235"/>
    </location>
</feature>
<evidence type="ECO:0000256" key="1">
    <source>
        <dbReference type="SAM" id="MobiDB-lite"/>
    </source>
</evidence>
<feature type="region of interest" description="Disordered" evidence="1">
    <location>
        <begin position="345"/>
        <end position="381"/>
    </location>
</feature>
<evidence type="ECO:0000256" key="2">
    <source>
        <dbReference type="SAM" id="Phobius"/>
    </source>
</evidence>
<keyword evidence="2" id="KW-1133">Transmembrane helix</keyword>
<feature type="transmembrane region" description="Helical" evidence="2">
    <location>
        <begin position="12"/>
        <end position="30"/>
    </location>
</feature>
<dbReference type="EMBL" id="HBEA01016769">
    <property type="protein sequence ID" value="CAD8263287.1"/>
    <property type="molecule type" value="Transcribed_RNA"/>
</dbReference>
<name>A0A7R9UE37_9STRA</name>
<feature type="transmembrane region" description="Helical" evidence="2">
    <location>
        <begin position="162"/>
        <end position="180"/>
    </location>
</feature>
<keyword evidence="2" id="KW-0472">Membrane</keyword>
<accession>A0A7R9UE37</accession>
<protein>
    <submittedName>
        <fullName evidence="3">Uncharacterized protein</fullName>
    </submittedName>
</protein>
<organism evidence="3">
    <name type="scientific">Pinguiococcus pyrenoidosus</name>
    <dbReference type="NCBI Taxonomy" id="172671"/>
    <lineage>
        <taxon>Eukaryota</taxon>
        <taxon>Sar</taxon>
        <taxon>Stramenopiles</taxon>
        <taxon>Ochrophyta</taxon>
        <taxon>Pinguiophyceae</taxon>
        <taxon>Pinguiochrysidales</taxon>
        <taxon>Pinguiochrysidaceae</taxon>
        <taxon>Pinguiococcus</taxon>
    </lineage>
</organism>
<keyword evidence="2" id="KW-0812">Transmembrane</keyword>
<proteinExistence type="predicted"/>
<dbReference type="AlphaFoldDB" id="A0A7R9UE37"/>
<gene>
    <name evidence="3" type="ORF">PPYR1160_LOCUS12789</name>
</gene>
<evidence type="ECO:0000313" key="3">
    <source>
        <dbReference type="EMBL" id="CAD8263287.1"/>
    </source>
</evidence>
<reference evidence="3" key="1">
    <citation type="submission" date="2021-01" db="EMBL/GenBank/DDBJ databases">
        <authorList>
            <person name="Corre E."/>
            <person name="Pelletier E."/>
            <person name="Niang G."/>
            <person name="Scheremetjew M."/>
            <person name="Finn R."/>
            <person name="Kale V."/>
            <person name="Holt S."/>
            <person name="Cochrane G."/>
            <person name="Meng A."/>
            <person name="Brown T."/>
            <person name="Cohen L."/>
        </authorList>
    </citation>
    <scope>NUCLEOTIDE SEQUENCE</scope>
    <source>
        <strain evidence="3">CCMP2078</strain>
    </source>
</reference>
<feature type="transmembrane region" description="Helical" evidence="2">
    <location>
        <begin position="92"/>
        <end position="113"/>
    </location>
</feature>
<sequence length="381" mass="43583">MVETPSEFRNDLALGLGFLILSFFGLQKFVRSFCFVRRDLAVVTYFYMFYATCAVSRAIWFLVPSDALEPSYAPRPVHAFSGDWIGTLFSELLLSAGSMALFALFILLIVMWADLLQRLYNETMNREKPMNSFISIMCGLMLIEGINIACFLSGLYSSEGMILVDAVLFAGGSMICVFELSKFSHRIRKVLVTMMNINEVSYENQISRILIFTIIGNLFFLVRATVEIICAISLFMYWQKNRTLSKIFNSHWWDAYILVKHWSEVAILALIYAVLVGARSQARSLDDGNGGARTGFFAFIGRMYRRWQFRKIFDVDEQVHGRQHTQFAHSASGREEQRWHRPQTFRNYTGENSPPGPGMRVSSYHSQAVEEPGEATRLLNL</sequence>